<dbReference type="GO" id="GO:0016491">
    <property type="term" value="F:oxidoreductase activity"/>
    <property type="evidence" value="ECO:0007669"/>
    <property type="project" value="UniProtKB-KW"/>
</dbReference>
<protein>
    <submittedName>
        <fullName evidence="4">Thioredoxin reductase</fullName>
    </submittedName>
</protein>
<sequence length="301" mass="32972">MENNNFEVVIIGGSYAGLSAAMALGRAIRKVLIIDGGKPCNQQTPHSHNFLTQDGNTPAEITRLGREQVLAYPTVQLVDDEVTSVQGENLQFRIETISGKRIQAKKVIFATGIKDEMPLIAGFAACWGISVIHCPYCHGYEYREERTGLFMNGEMAFEKARLIRNWTKQLTIFTNGSSTIGAVQEEKLATMNINIVEIPLKKIEHKDGYLSRLHFTDDSSIPLTALYAQVPFVQHCQIPASMGCVLTDTGHLQVDNFQKTSIPGVFAAGDNTTMFRGVSMAVGAGTVAGAFINHELITEGY</sequence>
<dbReference type="InterPro" id="IPR036188">
    <property type="entry name" value="FAD/NAD-bd_sf"/>
</dbReference>
<name>A0A1H7J8A3_OLID1</name>
<evidence type="ECO:0000313" key="5">
    <source>
        <dbReference type="Proteomes" id="UP000199421"/>
    </source>
</evidence>
<dbReference type="RefSeq" id="WP_093319077.1">
    <property type="nucleotide sequence ID" value="NZ_FOAF01000001.1"/>
</dbReference>
<keyword evidence="2" id="KW-0560">Oxidoreductase</keyword>
<accession>A0A1H7J8A3</accession>
<keyword evidence="1" id="KW-0285">Flavoprotein</keyword>
<organism evidence="4 5">
    <name type="scientific">Olivibacter domesticus</name>
    <name type="common">Pseudosphingobacterium domesticum</name>
    <dbReference type="NCBI Taxonomy" id="407022"/>
    <lineage>
        <taxon>Bacteria</taxon>
        <taxon>Pseudomonadati</taxon>
        <taxon>Bacteroidota</taxon>
        <taxon>Sphingobacteriia</taxon>
        <taxon>Sphingobacteriales</taxon>
        <taxon>Sphingobacteriaceae</taxon>
        <taxon>Olivibacter</taxon>
    </lineage>
</organism>
<evidence type="ECO:0000313" key="4">
    <source>
        <dbReference type="EMBL" id="SEK70220.1"/>
    </source>
</evidence>
<dbReference type="PANTHER" id="PTHR48105">
    <property type="entry name" value="THIOREDOXIN REDUCTASE 1-RELATED-RELATED"/>
    <property type="match status" value="1"/>
</dbReference>
<dbReference type="STRING" id="407022.SAMN05661044_00932"/>
<dbReference type="Proteomes" id="UP000199421">
    <property type="component" value="Unassembled WGS sequence"/>
</dbReference>
<dbReference type="OrthoDB" id="9806179at2"/>
<proteinExistence type="predicted"/>
<dbReference type="SUPFAM" id="SSF51905">
    <property type="entry name" value="FAD/NAD(P)-binding domain"/>
    <property type="match status" value="1"/>
</dbReference>
<dbReference type="Pfam" id="PF07992">
    <property type="entry name" value="Pyr_redox_2"/>
    <property type="match status" value="1"/>
</dbReference>
<dbReference type="AlphaFoldDB" id="A0A1H7J8A3"/>
<dbReference type="InterPro" id="IPR050097">
    <property type="entry name" value="Ferredoxin-NADP_redctase_2"/>
</dbReference>
<dbReference type="PRINTS" id="PR00469">
    <property type="entry name" value="PNDRDTASEII"/>
</dbReference>
<dbReference type="Gene3D" id="3.50.50.60">
    <property type="entry name" value="FAD/NAD(P)-binding domain"/>
    <property type="match status" value="2"/>
</dbReference>
<evidence type="ECO:0000256" key="2">
    <source>
        <dbReference type="ARBA" id="ARBA00023002"/>
    </source>
</evidence>
<feature type="domain" description="FAD/NAD(P)-binding" evidence="3">
    <location>
        <begin position="7"/>
        <end position="284"/>
    </location>
</feature>
<evidence type="ECO:0000256" key="1">
    <source>
        <dbReference type="ARBA" id="ARBA00022630"/>
    </source>
</evidence>
<dbReference type="EMBL" id="FOAF01000001">
    <property type="protein sequence ID" value="SEK70220.1"/>
    <property type="molecule type" value="Genomic_DNA"/>
</dbReference>
<keyword evidence="5" id="KW-1185">Reference proteome</keyword>
<evidence type="ECO:0000259" key="3">
    <source>
        <dbReference type="Pfam" id="PF07992"/>
    </source>
</evidence>
<dbReference type="InterPro" id="IPR023753">
    <property type="entry name" value="FAD/NAD-binding_dom"/>
</dbReference>
<gene>
    <name evidence="4" type="ORF">SAMN05661044_00932</name>
</gene>
<reference evidence="5" key="1">
    <citation type="submission" date="2016-10" db="EMBL/GenBank/DDBJ databases">
        <authorList>
            <person name="Varghese N."/>
            <person name="Submissions S."/>
        </authorList>
    </citation>
    <scope>NUCLEOTIDE SEQUENCE [LARGE SCALE GENOMIC DNA]</scope>
    <source>
        <strain evidence="5">DSM 18733</strain>
    </source>
</reference>
<dbReference type="PRINTS" id="PR00368">
    <property type="entry name" value="FADPNR"/>
</dbReference>